<dbReference type="InterPro" id="IPR046815">
    <property type="entry name" value="P2RX7_C"/>
</dbReference>
<dbReference type="EMBL" id="JARBDR010000337">
    <property type="protein sequence ID" value="KAJ8315584.1"/>
    <property type="molecule type" value="Genomic_DNA"/>
</dbReference>
<proteinExistence type="predicted"/>
<dbReference type="Pfam" id="PF20478">
    <property type="entry name" value="P2RX7_C"/>
    <property type="match status" value="1"/>
</dbReference>
<comment type="caution">
    <text evidence="2">The sequence shown here is derived from an EMBL/GenBank/DDBJ whole genome shotgun (WGS) entry which is preliminary data.</text>
</comment>
<dbReference type="PANTHER" id="PTHR36981">
    <property type="entry name" value="ZGC:195170"/>
    <property type="match status" value="1"/>
</dbReference>
<accession>A0ABQ9FE61</accession>
<name>A0ABQ9FE61_TEGGR</name>
<evidence type="ECO:0000259" key="1">
    <source>
        <dbReference type="Pfam" id="PF20478"/>
    </source>
</evidence>
<reference evidence="2 3" key="1">
    <citation type="submission" date="2022-12" db="EMBL/GenBank/DDBJ databases">
        <title>Chromosome-level genome of Tegillarca granosa.</title>
        <authorList>
            <person name="Kim J."/>
        </authorList>
    </citation>
    <scope>NUCLEOTIDE SEQUENCE [LARGE SCALE GENOMIC DNA]</scope>
    <source>
        <strain evidence="2">Teg-2019</strain>
        <tissue evidence="2">Adductor muscle</tissue>
    </source>
</reference>
<feature type="domain" description="P2X purinoreceptor 7 intracellular" evidence="1">
    <location>
        <begin position="28"/>
        <end position="106"/>
    </location>
</feature>
<feature type="non-terminal residue" evidence="2">
    <location>
        <position position="107"/>
    </location>
</feature>
<evidence type="ECO:0000313" key="2">
    <source>
        <dbReference type="EMBL" id="KAJ8315584.1"/>
    </source>
</evidence>
<evidence type="ECO:0000313" key="3">
    <source>
        <dbReference type="Proteomes" id="UP001217089"/>
    </source>
</evidence>
<protein>
    <recommendedName>
        <fullName evidence="1">P2X purinoreceptor 7 intracellular domain-containing protein</fullName>
    </recommendedName>
</protein>
<gene>
    <name evidence="2" type="ORF">KUTeg_007734</name>
</gene>
<dbReference type="Proteomes" id="UP001217089">
    <property type="component" value="Unassembled WGS sequence"/>
</dbReference>
<sequence>MPTAKECLCCHSMSEVRKEMNDGNAKNMIHHEGFIANCLNRHVLKASFYEYIEYNGRPDEPVHETYRHIAYRRFVRWIWGFLGRKNRKILPSCAVNAIRNQFPSQQY</sequence>
<keyword evidence="3" id="KW-1185">Reference proteome</keyword>
<organism evidence="2 3">
    <name type="scientific">Tegillarca granosa</name>
    <name type="common">Malaysian cockle</name>
    <name type="synonym">Anadara granosa</name>
    <dbReference type="NCBI Taxonomy" id="220873"/>
    <lineage>
        <taxon>Eukaryota</taxon>
        <taxon>Metazoa</taxon>
        <taxon>Spiralia</taxon>
        <taxon>Lophotrochozoa</taxon>
        <taxon>Mollusca</taxon>
        <taxon>Bivalvia</taxon>
        <taxon>Autobranchia</taxon>
        <taxon>Pteriomorphia</taxon>
        <taxon>Arcoida</taxon>
        <taxon>Arcoidea</taxon>
        <taxon>Arcidae</taxon>
        <taxon>Tegillarca</taxon>
    </lineage>
</organism>
<dbReference type="PANTHER" id="PTHR36981:SF1">
    <property type="entry name" value="P2X PURINORECEPTOR 7 INTRACELLULAR DOMAIN-CONTAINING PROTEIN"/>
    <property type="match status" value="1"/>
</dbReference>